<protein>
    <submittedName>
        <fullName evidence="2">Transcription factor MYB48</fullName>
    </submittedName>
</protein>
<organism evidence="2 3">
    <name type="scientific">Quillaja saponaria</name>
    <name type="common">Soap bark tree</name>
    <dbReference type="NCBI Taxonomy" id="32244"/>
    <lineage>
        <taxon>Eukaryota</taxon>
        <taxon>Viridiplantae</taxon>
        <taxon>Streptophyta</taxon>
        <taxon>Embryophyta</taxon>
        <taxon>Tracheophyta</taxon>
        <taxon>Spermatophyta</taxon>
        <taxon>Magnoliopsida</taxon>
        <taxon>eudicotyledons</taxon>
        <taxon>Gunneridae</taxon>
        <taxon>Pentapetalae</taxon>
        <taxon>rosids</taxon>
        <taxon>fabids</taxon>
        <taxon>Fabales</taxon>
        <taxon>Quillajaceae</taxon>
        <taxon>Quillaja</taxon>
    </lineage>
</organism>
<comment type="caution">
    <text evidence="2">The sequence shown here is derived from an EMBL/GenBank/DDBJ whole genome shotgun (WGS) entry which is preliminary data.</text>
</comment>
<dbReference type="Proteomes" id="UP001163823">
    <property type="component" value="Chromosome 3"/>
</dbReference>
<feature type="region of interest" description="Disordered" evidence="1">
    <location>
        <begin position="42"/>
        <end position="64"/>
    </location>
</feature>
<dbReference type="KEGG" id="qsa:O6P43_004375"/>
<feature type="compositionally biased region" description="Basic and acidic residues" evidence="1">
    <location>
        <begin position="42"/>
        <end position="56"/>
    </location>
</feature>
<dbReference type="EMBL" id="JARAOO010000003">
    <property type="protein sequence ID" value="KAJ7974281.1"/>
    <property type="molecule type" value="Genomic_DNA"/>
</dbReference>
<sequence>MGGRKVLGLLRKISCLMNMSACMGRVDGVLWLGLQKQKSSQKQEKRKAQMLKHKEQQQQQQQQAEEYDMNMIIPENSTVEQEKQEIVYMYPTTDIEDRWFGFMDQESDSVGDDALWDSLWNLDEVPYGMAMQNQVRTTFGTDGTYKNHYF</sequence>
<accession>A0AAD7Q431</accession>
<dbReference type="AlphaFoldDB" id="A0AAD7Q431"/>
<keyword evidence="3" id="KW-1185">Reference proteome</keyword>
<name>A0AAD7Q431_QUISA</name>
<evidence type="ECO:0000256" key="1">
    <source>
        <dbReference type="SAM" id="MobiDB-lite"/>
    </source>
</evidence>
<proteinExistence type="predicted"/>
<gene>
    <name evidence="2" type="ORF">O6P43_004375</name>
</gene>
<reference evidence="2" key="1">
    <citation type="journal article" date="2023" name="Science">
        <title>Elucidation of the pathway for biosynthesis of saponin adjuvants from the soapbark tree.</title>
        <authorList>
            <person name="Reed J."/>
            <person name="Orme A."/>
            <person name="El-Demerdash A."/>
            <person name="Owen C."/>
            <person name="Martin L.B.B."/>
            <person name="Misra R.C."/>
            <person name="Kikuchi S."/>
            <person name="Rejzek M."/>
            <person name="Martin A.C."/>
            <person name="Harkess A."/>
            <person name="Leebens-Mack J."/>
            <person name="Louveau T."/>
            <person name="Stephenson M.J."/>
            <person name="Osbourn A."/>
        </authorList>
    </citation>
    <scope>NUCLEOTIDE SEQUENCE</scope>
    <source>
        <strain evidence="2">S10</strain>
    </source>
</reference>
<evidence type="ECO:0000313" key="2">
    <source>
        <dbReference type="EMBL" id="KAJ7974281.1"/>
    </source>
</evidence>
<evidence type="ECO:0000313" key="3">
    <source>
        <dbReference type="Proteomes" id="UP001163823"/>
    </source>
</evidence>